<evidence type="ECO:0000256" key="3">
    <source>
        <dbReference type="ARBA" id="ARBA00022989"/>
    </source>
</evidence>
<feature type="transmembrane region" description="Helical" evidence="8">
    <location>
        <begin position="125"/>
        <end position="144"/>
    </location>
</feature>
<evidence type="ECO:0000256" key="2">
    <source>
        <dbReference type="ARBA" id="ARBA00022692"/>
    </source>
</evidence>
<dbReference type="GO" id="GO:0004930">
    <property type="term" value="F:G protein-coupled receptor activity"/>
    <property type="evidence" value="ECO:0007669"/>
    <property type="project" value="UniProtKB-KW"/>
</dbReference>
<keyword evidence="2 8" id="KW-0812">Transmembrane</keyword>
<dbReference type="InterPro" id="IPR050125">
    <property type="entry name" value="GPCR_opsins"/>
</dbReference>
<keyword evidence="3 8" id="KW-1133">Transmembrane helix</keyword>
<dbReference type="PROSITE" id="PS50262">
    <property type="entry name" value="G_PROTEIN_RECEP_F1_2"/>
    <property type="match status" value="1"/>
</dbReference>
<feature type="transmembrane region" description="Helical" evidence="8">
    <location>
        <begin position="208"/>
        <end position="233"/>
    </location>
</feature>
<evidence type="ECO:0000313" key="10">
    <source>
        <dbReference type="EMBL" id="PVD22514.1"/>
    </source>
</evidence>
<accession>A0A2T7NMY1</accession>
<dbReference type="STRING" id="400727.A0A2T7NMY1"/>
<dbReference type="Gene3D" id="1.20.1070.10">
    <property type="entry name" value="Rhodopsin 7-helix transmembrane proteins"/>
    <property type="match status" value="1"/>
</dbReference>
<dbReference type="InterPro" id="IPR017452">
    <property type="entry name" value="GPCR_Rhodpsn_7TM"/>
</dbReference>
<dbReference type="Proteomes" id="UP000245119">
    <property type="component" value="Linkage Group LG11"/>
</dbReference>
<evidence type="ECO:0000259" key="9">
    <source>
        <dbReference type="PROSITE" id="PS50262"/>
    </source>
</evidence>
<comment type="subcellular location">
    <subcellularLocation>
        <location evidence="1">Membrane</location>
        <topology evidence="1">Multi-pass membrane protein</topology>
    </subcellularLocation>
</comment>
<feature type="transmembrane region" description="Helical" evidence="8">
    <location>
        <begin position="165"/>
        <end position="185"/>
    </location>
</feature>
<evidence type="ECO:0000256" key="4">
    <source>
        <dbReference type="ARBA" id="ARBA00023040"/>
    </source>
</evidence>
<evidence type="ECO:0000256" key="8">
    <source>
        <dbReference type="SAM" id="Phobius"/>
    </source>
</evidence>
<gene>
    <name evidence="10" type="ORF">C0Q70_18328</name>
</gene>
<name>A0A2T7NMY1_POMCA</name>
<evidence type="ECO:0000256" key="5">
    <source>
        <dbReference type="ARBA" id="ARBA00023136"/>
    </source>
</evidence>
<feature type="transmembrane region" description="Helical" evidence="8">
    <location>
        <begin position="84"/>
        <end position="105"/>
    </location>
</feature>
<comment type="caution">
    <text evidence="10">The sequence shown here is derived from an EMBL/GenBank/DDBJ whole genome shotgun (WGS) entry which is preliminary data.</text>
</comment>
<dbReference type="GO" id="GO:0016020">
    <property type="term" value="C:membrane"/>
    <property type="evidence" value="ECO:0007669"/>
    <property type="project" value="UniProtKB-SubCell"/>
</dbReference>
<dbReference type="AlphaFoldDB" id="A0A2T7NMY1"/>
<feature type="transmembrane region" description="Helical" evidence="8">
    <location>
        <begin position="296"/>
        <end position="318"/>
    </location>
</feature>
<evidence type="ECO:0000256" key="7">
    <source>
        <dbReference type="ARBA" id="ARBA00023224"/>
    </source>
</evidence>
<dbReference type="OMA" id="CKCSVYL"/>
<dbReference type="Pfam" id="PF00001">
    <property type="entry name" value="7tm_1"/>
    <property type="match status" value="1"/>
</dbReference>
<dbReference type="PRINTS" id="PR00237">
    <property type="entry name" value="GPCRRHODOPSN"/>
</dbReference>
<dbReference type="PANTHER" id="PTHR24240">
    <property type="entry name" value="OPSIN"/>
    <property type="match status" value="1"/>
</dbReference>
<dbReference type="EMBL" id="PZQS01000011">
    <property type="protein sequence ID" value="PVD22514.1"/>
    <property type="molecule type" value="Genomic_DNA"/>
</dbReference>
<dbReference type="CDD" id="cd00637">
    <property type="entry name" value="7tm_classA_rhodopsin-like"/>
    <property type="match status" value="1"/>
</dbReference>
<keyword evidence="11" id="KW-1185">Reference proteome</keyword>
<protein>
    <recommendedName>
        <fullName evidence="9">G-protein coupled receptors family 1 profile domain-containing protein</fullName>
    </recommendedName>
</protein>
<feature type="domain" description="G-protein coupled receptors family 1 profile" evidence="9">
    <location>
        <begin position="64"/>
        <end position="315"/>
    </location>
</feature>
<evidence type="ECO:0000313" key="11">
    <source>
        <dbReference type="Proteomes" id="UP000245119"/>
    </source>
</evidence>
<evidence type="ECO:0000256" key="1">
    <source>
        <dbReference type="ARBA" id="ARBA00004141"/>
    </source>
</evidence>
<feature type="transmembrane region" description="Helical" evidence="8">
    <location>
        <begin position="256"/>
        <end position="276"/>
    </location>
</feature>
<keyword evidence="4" id="KW-0297">G-protein coupled receptor</keyword>
<dbReference type="InterPro" id="IPR000276">
    <property type="entry name" value="GPCR_Rhodpsn"/>
</dbReference>
<reference evidence="10 11" key="1">
    <citation type="submission" date="2018-04" db="EMBL/GenBank/DDBJ databases">
        <title>The genome of golden apple snail Pomacea canaliculata provides insight into stress tolerance and invasive adaptation.</title>
        <authorList>
            <person name="Liu C."/>
            <person name="Liu B."/>
            <person name="Ren Y."/>
            <person name="Zhang Y."/>
            <person name="Wang H."/>
            <person name="Li S."/>
            <person name="Jiang F."/>
            <person name="Yin L."/>
            <person name="Zhang G."/>
            <person name="Qian W."/>
            <person name="Fan W."/>
        </authorList>
    </citation>
    <scope>NUCLEOTIDE SEQUENCE [LARGE SCALE GENOMIC DNA]</scope>
    <source>
        <strain evidence="10">SZHN2017</strain>
        <tissue evidence="10">Muscle</tissue>
    </source>
</reference>
<organism evidence="10 11">
    <name type="scientific">Pomacea canaliculata</name>
    <name type="common">Golden apple snail</name>
    <dbReference type="NCBI Taxonomy" id="400727"/>
    <lineage>
        <taxon>Eukaryota</taxon>
        <taxon>Metazoa</taxon>
        <taxon>Spiralia</taxon>
        <taxon>Lophotrochozoa</taxon>
        <taxon>Mollusca</taxon>
        <taxon>Gastropoda</taxon>
        <taxon>Caenogastropoda</taxon>
        <taxon>Architaenioglossa</taxon>
        <taxon>Ampullarioidea</taxon>
        <taxon>Ampullariidae</taxon>
        <taxon>Pomacea</taxon>
    </lineage>
</organism>
<dbReference type="OrthoDB" id="6376512at2759"/>
<proteinExistence type="predicted"/>
<sequence length="363" mass="41944">METAVQSLPPGNGDYSVLNVDLAHGEVKGAASMGPPPVGSEDDHVMFTLETFVTMMTTIVCVVGNALILVVASWTSAFDNFNRCYLYSLTSADLLMGLFVTPFCIFNTMYGKFIFSSDMFCCVEAYLMTLFIMVSMICMTYMNVDHYVAVRKPDRYGVMMSFNRSLCWIVLTWIIATSFCCPPLFSMQRAFYYREAFICIIDSRYQQAYFMTVMLLVTLPVVVAILVTSRYLFTTAFQDQKKFYVKVYEDFSERSWNYYISFVISSLFLVTWLPFTVVRLIEHNSQWRREDIPRELHFFIVWFGLSNCFTKFLVYLLMSPRFRKGLREVCGLEEPREYALCQTQCNSSESISSNIIIDPVQPK</sequence>
<keyword evidence="6" id="KW-0675">Receptor</keyword>
<keyword evidence="7" id="KW-0807">Transducer</keyword>
<evidence type="ECO:0000256" key="6">
    <source>
        <dbReference type="ARBA" id="ARBA00023170"/>
    </source>
</evidence>
<keyword evidence="5 8" id="KW-0472">Membrane</keyword>
<feature type="transmembrane region" description="Helical" evidence="8">
    <location>
        <begin position="52"/>
        <end position="72"/>
    </location>
</feature>
<dbReference type="SUPFAM" id="SSF81321">
    <property type="entry name" value="Family A G protein-coupled receptor-like"/>
    <property type="match status" value="1"/>
</dbReference>